<protein>
    <submittedName>
        <fullName evidence="4">Shikimate 5-dehydrogenase I alpha</fullName>
        <ecNumber evidence="4">1.1.1.25</ecNumber>
    </submittedName>
</protein>
<dbReference type="EMBL" id="FUHW01000046">
    <property type="protein sequence ID" value="SJM71907.1"/>
    <property type="molecule type" value="Genomic_DNA"/>
</dbReference>
<evidence type="ECO:0000313" key="5">
    <source>
        <dbReference type="Proteomes" id="UP000195913"/>
    </source>
</evidence>
<name>A0A1R4GUL6_9MICC</name>
<dbReference type="RefSeq" id="WP_245806709.1">
    <property type="nucleotide sequence ID" value="NZ_FUHW01000046.1"/>
</dbReference>
<dbReference type="GO" id="GO:0004764">
    <property type="term" value="F:shikimate 3-dehydrogenase (NADP+) activity"/>
    <property type="evidence" value="ECO:0007669"/>
    <property type="project" value="UniProtKB-EC"/>
</dbReference>
<dbReference type="PANTHER" id="PTHR21089">
    <property type="entry name" value="SHIKIMATE DEHYDROGENASE"/>
    <property type="match status" value="1"/>
</dbReference>
<dbReference type="GO" id="GO:0005829">
    <property type="term" value="C:cytosol"/>
    <property type="evidence" value="ECO:0007669"/>
    <property type="project" value="TreeGrafter"/>
</dbReference>
<comment type="pathway">
    <text evidence="1">Metabolic intermediate biosynthesis; chorismate biosynthesis; chorismate from D-erythrose 4-phosphate and phosphoenolpyruvate: step 4/7.</text>
</comment>
<dbReference type="InterPro" id="IPR022893">
    <property type="entry name" value="Shikimate_DH_fam"/>
</dbReference>
<keyword evidence="4" id="KW-0560">Oxidoreductase</keyword>
<dbReference type="AlphaFoldDB" id="A0A1R4GUL6"/>
<keyword evidence="2" id="KW-0028">Amino-acid biosynthesis</keyword>
<dbReference type="Gene3D" id="3.40.50.10860">
    <property type="entry name" value="Leucine Dehydrogenase, chain A, domain 1"/>
    <property type="match status" value="1"/>
</dbReference>
<organism evidence="4 5">
    <name type="scientific">Arthrobacter rhombi</name>
    <dbReference type="NCBI Taxonomy" id="71253"/>
    <lineage>
        <taxon>Bacteria</taxon>
        <taxon>Bacillati</taxon>
        <taxon>Actinomycetota</taxon>
        <taxon>Actinomycetes</taxon>
        <taxon>Micrococcales</taxon>
        <taxon>Micrococcaceae</taxon>
        <taxon>Arthrobacter</taxon>
    </lineage>
</organism>
<dbReference type="InterPro" id="IPR013708">
    <property type="entry name" value="Shikimate_DH-bd_N"/>
</dbReference>
<keyword evidence="5" id="KW-1185">Reference proteome</keyword>
<dbReference type="EC" id="1.1.1.25" evidence="4"/>
<feature type="domain" description="Shikimate dehydrogenase substrate binding N-terminal" evidence="3">
    <location>
        <begin position="9"/>
        <end position="92"/>
    </location>
</feature>
<dbReference type="GO" id="GO:0009423">
    <property type="term" value="P:chorismate biosynthetic process"/>
    <property type="evidence" value="ECO:0007669"/>
    <property type="project" value="TreeGrafter"/>
</dbReference>
<dbReference type="GO" id="GO:0019632">
    <property type="term" value="P:shikimate metabolic process"/>
    <property type="evidence" value="ECO:0007669"/>
    <property type="project" value="TreeGrafter"/>
</dbReference>
<dbReference type="GO" id="GO:0050661">
    <property type="term" value="F:NADP binding"/>
    <property type="evidence" value="ECO:0007669"/>
    <property type="project" value="TreeGrafter"/>
</dbReference>
<evidence type="ECO:0000256" key="1">
    <source>
        <dbReference type="ARBA" id="ARBA00004871"/>
    </source>
</evidence>
<dbReference type="Gene3D" id="3.40.50.720">
    <property type="entry name" value="NAD(P)-binding Rossmann-like Domain"/>
    <property type="match status" value="1"/>
</dbReference>
<proteinExistence type="predicted"/>
<evidence type="ECO:0000313" key="4">
    <source>
        <dbReference type="EMBL" id="SJM71907.1"/>
    </source>
</evidence>
<dbReference type="Proteomes" id="UP000195913">
    <property type="component" value="Unassembled WGS sequence"/>
</dbReference>
<keyword evidence="2" id="KW-0057">Aromatic amino acid biosynthesis</keyword>
<dbReference type="PANTHER" id="PTHR21089:SF1">
    <property type="entry name" value="BIFUNCTIONAL 3-DEHYDROQUINATE DEHYDRATASE_SHIKIMATE DEHYDROGENASE, CHLOROPLASTIC"/>
    <property type="match status" value="1"/>
</dbReference>
<dbReference type="Pfam" id="PF08501">
    <property type="entry name" value="Shikimate_dh_N"/>
    <property type="match status" value="1"/>
</dbReference>
<dbReference type="GO" id="GO:0009073">
    <property type="term" value="P:aromatic amino acid family biosynthetic process"/>
    <property type="evidence" value="ECO:0007669"/>
    <property type="project" value="UniProtKB-KW"/>
</dbReference>
<gene>
    <name evidence="4" type="ORF">FM101_13970</name>
</gene>
<dbReference type="InterPro" id="IPR036291">
    <property type="entry name" value="NAD(P)-bd_dom_sf"/>
</dbReference>
<dbReference type="SUPFAM" id="SSF51735">
    <property type="entry name" value="NAD(P)-binding Rossmann-fold domains"/>
    <property type="match status" value="1"/>
</dbReference>
<sequence length="288" mass="29837">MIAPGKAAVFGQPIAHSKSPALHRAAYTALDVPIDYQCLEAGAGQAPELAERMREEAGWRGASVTMPLKNVMVPLMDSVSERVQRLGVLNTIVVSQASGRVHLRGENTDVDGIIRALAEAGAQHVNTVAVLGAGGTATAATAALQAMGATTVDYVVRDAGRATGVIELATELGCTATAIDVAAAGQDLNRYDAVVSTLPPRAADALIADLQLQKLRPGTALLDVAYDPWPSALATAWEAAGGMVIGGLSMLLHQAVEQVQMFSGVTEADWGQVTNVMCDAVGLPHPRT</sequence>
<accession>A0A1R4GUL6</accession>
<dbReference type="SUPFAM" id="SSF53223">
    <property type="entry name" value="Aminoacid dehydrogenase-like, N-terminal domain"/>
    <property type="match status" value="1"/>
</dbReference>
<reference evidence="4 5" key="1">
    <citation type="submission" date="2017-02" db="EMBL/GenBank/DDBJ databases">
        <authorList>
            <person name="Peterson S.W."/>
        </authorList>
    </citation>
    <scope>NUCLEOTIDE SEQUENCE [LARGE SCALE GENOMIC DNA]</scope>
    <source>
        <strain evidence="4 5">B Ar 00.02</strain>
    </source>
</reference>
<dbReference type="InterPro" id="IPR046346">
    <property type="entry name" value="Aminoacid_DH-like_N_sf"/>
</dbReference>
<evidence type="ECO:0000256" key="2">
    <source>
        <dbReference type="ARBA" id="ARBA00023141"/>
    </source>
</evidence>
<evidence type="ECO:0000259" key="3">
    <source>
        <dbReference type="Pfam" id="PF08501"/>
    </source>
</evidence>